<sequence>MAEVAFYRDEALPFLEAKRCTRSDLAYQKHFHEEYSVGLIHLGRTRAWCDGAVHQVEQGRVISFPPLMLHACQPESDTDWSYSMLFIRTEWLKLLEGGEAKRLDMPYLPGDGKNEACAALIRAVTDALAEGVTPLAAETALAELVQTLAGPGGDDRGHARRLLGERKHAKRVRDYLQAHYLDRVTLEQLEQATGVSRFHLIRLFKRESHLPPHAYQNLLRINHAKAELAKRRPIADIAVEAGYHDQSHFSRAFARIVGATPGKYAGSR</sequence>
<keyword evidence="2" id="KW-0238">DNA-binding</keyword>
<keyword evidence="3" id="KW-0010">Activator</keyword>
<name>A0ABV5KPF3_9BACL</name>
<reference evidence="6 7" key="1">
    <citation type="submission" date="2024-09" db="EMBL/GenBank/DDBJ databases">
        <authorList>
            <person name="Sun Q."/>
            <person name="Mori K."/>
        </authorList>
    </citation>
    <scope>NUCLEOTIDE SEQUENCE [LARGE SCALE GENOMIC DNA]</scope>
    <source>
        <strain evidence="6 7">TISTR 2452</strain>
    </source>
</reference>
<evidence type="ECO:0000256" key="1">
    <source>
        <dbReference type="ARBA" id="ARBA00023015"/>
    </source>
</evidence>
<evidence type="ECO:0000259" key="5">
    <source>
        <dbReference type="PROSITE" id="PS01124"/>
    </source>
</evidence>
<dbReference type="Pfam" id="PF02311">
    <property type="entry name" value="AraC_binding"/>
    <property type="match status" value="1"/>
</dbReference>
<organism evidence="6 7">
    <name type="scientific">Paenibacillus aurantiacus</name>
    <dbReference type="NCBI Taxonomy" id="1936118"/>
    <lineage>
        <taxon>Bacteria</taxon>
        <taxon>Bacillati</taxon>
        <taxon>Bacillota</taxon>
        <taxon>Bacilli</taxon>
        <taxon>Bacillales</taxon>
        <taxon>Paenibacillaceae</taxon>
        <taxon>Paenibacillus</taxon>
    </lineage>
</organism>
<dbReference type="SUPFAM" id="SSF46689">
    <property type="entry name" value="Homeodomain-like"/>
    <property type="match status" value="2"/>
</dbReference>
<evidence type="ECO:0000313" key="6">
    <source>
        <dbReference type="EMBL" id="MFB9326118.1"/>
    </source>
</evidence>
<evidence type="ECO:0000256" key="3">
    <source>
        <dbReference type="ARBA" id="ARBA00023159"/>
    </source>
</evidence>
<protein>
    <submittedName>
        <fullName evidence="6">AraC family transcriptional regulator</fullName>
    </submittedName>
</protein>
<proteinExistence type="predicted"/>
<keyword evidence="7" id="KW-1185">Reference proteome</keyword>
<evidence type="ECO:0000256" key="4">
    <source>
        <dbReference type="ARBA" id="ARBA00023163"/>
    </source>
</evidence>
<keyword evidence="1" id="KW-0805">Transcription regulation</keyword>
<dbReference type="RefSeq" id="WP_377493108.1">
    <property type="nucleotide sequence ID" value="NZ_JBHMDO010000017.1"/>
</dbReference>
<dbReference type="PANTHER" id="PTHR46796:SF2">
    <property type="entry name" value="TRANSCRIPTIONAL REGULATORY PROTEIN"/>
    <property type="match status" value="1"/>
</dbReference>
<evidence type="ECO:0000313" key="7">
    <source>
        <dbReference type="Proteomes" id="UP001589747"/>
    </source>
</evidence>
<dbReference type="PANTHER" id="PTHR46796">
    <property type="entry name" value="HTH-TYPE TRANSCRIPTIONAL ACTIVATOR RHAS-RELATED"/>
    <property type="match status" value="1"/>
</dbReference>
<dbReference type="InterPro" id="IPR009057">
    <property type="entry name" value="Homeodomain-like_sf"/>
</dbReference>
<feature type="domain" description="HTH araC/xylS-type" evidence="5">
    <location>
        <begin position="170"/>
        <end position="267"/>
    </location>
</feature>
<dbReference type="PROSITE" id="PS00041">
    <property type="entry name" value="HTH_ARAC_FAMILY_1"/>
    <property type="match status" value="1"/>
</dbReference>
<keyword evidence="4" id="KW-0804">Transcription</keyword>
<dbReference type="Pfam" id="PF12833">
    <property type="entry name" value="HTH_18"/>
    <property type="match status" value="1"/>
</dbReference>
<dbReference type="InterPro" id="IPR037923">
    <property type="entry name" value="HTH-like"/>
</dbReference>
<dbReference type="InterPro" id="IPR020449">
    <property type="entry name" value="Tscrpt_reg_AraC-type_HTH"/>
</dbReference>
<dbReference type="PROSITE" id="PS01124">
    <property type="entry name" value="HTH_ARAC_FAMILY_2"/>
    <property type="match status" value="1"/>
</dbReference>
<accession>A0ABV5KPF3</accession>
<dbReference type="InterPro" id="IPR018060">
    <property type="entry name" value="HTH_AraC"/>
</dbReference>
<dbReference type="Gene3D" id="1.10.10.60">
    <property type="entry name" value="Homeodomain-like"/>
    <property type="match status" value="1"/>
</dbReference>
<gene>
    <name evidence="6" type="ORF">ACFFSY_09365</name>
</gene>
<dbReference type="InterPro" id="IPR003313">
    <property type="entry name" value="AraC-bd"/>
</dbReference>
<dbReference type="EMBL" id="JBHMDO010000017">
    <property type="protein sequence ID" value="MFB9326118.1"/>
    <property type="molecule type" value="Genomic_DNA"/>
</dbReference>
<dbReference type="PRINTS" id="PR00032">
    <property type="entry name" value="HTHARAC"/>
</dbReference>
<dbReference type="SMART" id="SM00342">
    <property type="entry name" value="HTH_ARAC"/>
    <property type="match status" value="1"/>
</dbReference>
<dbReference type="InterPro" id="IPR050204">
    <property type="entry name" value="AraC_XylS_family_regulators"/>
</dbReference>
<dbReference type="Proteomes" id="UP001589747">
    <property type="component" value="Unassembled WGS sequence"/>
</dbReference>
<evidence type="ECO:0000256" key="2">
    <source>
        <dbReference type="ARBA" id="ARBA00023125"/>
    </source>
</evidence>
<dbReference type="SUPFAM" id="SSF51215">
    <property type="entry name" value="Regulatory protein AraC"/>
    <property type="match status" value="1"/>
</dbReference>
<dbReference type="InterPro" id="IPR018062">
    <property type="entry name" value="HTH_AraC-typ_CS"/>
</dbReference>
<comment type="caution">
    <text evidence="6">The sequence shown here is derived from an EMBL/GenBank/DDBJ whole genome shotgun (WGS) entry which is preliminary data.</text>
</comment>